<dbReference type="Pfam" id="PF00078">
    <property type="entry name" value="RVT_1"/>
    <property type="match status" value="1"/>
</dbReference>
<feature type="compositionally biased region" description="Polar residues" evidence="1">
    <location>
        <begin position="386"/>
        <end position="396"/>
    </location>
</feature>
<dbReference type="GO" id="GO:0003676">
    <property type="term" value="F:nucleic acid binding"/>
    <property type="evidence" value="ECO:0007669"/>
    <property type="project" value="InterPro"/>
</dbReference>
<dbReference type="Pfam" id="PF14392">
    <property type="entry name" value="zf-CCHC_4"/>
    <property type="match status" value="1"/>
</dbReference>
<feature type="region of interest" description="Disordered" evidence="1">
    <location>
        <begin position="381"/>
        <end position="476"/>
    </location>
</feature>
<dbReference type="Pfam" id="PF14111">
    <property type="entry name" value="DUF4283"/>
    <property type="match status" value="1"/>
</dbReference>
<dbReference type="Pfam" id="PF13966">
    <property type="entry name" value="zf-RVT"/>
    <property type="match status" value="1"/>
</dbReference>
<dbReference type="InterPro" id="IPR026960">
    <property type="entry name" value="RVT-Znf"/>
</dbReference>
<evidence type="ECO:0000313" key="4">
    <source>
        <dbReference type="Proteomes" id="UP000694240"/>
    </source>
</evidence>
<feature type="region of interest" description="Disordered" evidence="1">
    <location>
        <begin position="525"/>
        <end position="739"/>
    </location>
</feature>
<dbReference type="InterPro" id="IPR002156">
    <property type="entry name" value="RNaseH_domain"/>
</dbReference>
<feature type="compositionally biased region" description="Basic and acidic residues" evidence="1">
    <location>
        <begin position="316"/>
        <end position="333"/>
    </location>
</feature>
<feature type="compositionally biased region" description="Low complexity" evidence="1">
    <location>
        <begin position="638"/>
        <end position="648"/>
    </location>
</feature>
<dbReference type="InterPro" id="IPR005135">
    <property type="entry name" value="Endo/exonuclease/phosphatase"/>
</dbReference>
<feature type="compositionally biased region" description="Polar residues" evidence="1">
    <location>
        <begin position="716"/>
        <end position="727"/>
    </location>
</feature>
<feature type="compositionally biased region" description="Basic and acidic residues" evidence="1">
    <location>
        <begin position="560"/>
        <end position="570"/>
    </location>
</feature>
<feature type="compositionally biased region" description="Acidic residues" evidence="1">
    <location>
        <begin position="600"/>
        <end position="617"/>
    </location>
</feature>
<feature type="region of interest" description="Disordered" evidence="1">
    <location>
        <begin position="316"/>
        <end position="347"/>
    </location>
</feature>
<dbReference type="GO" id="GO:0004523">
    <property type="term" value="F:RNA-DNA hybrid ribonuclease activity"/>
    <property type="evidence" value="ECO:0007669"/>
    <property type="project" value="InterPro"/>
</dbReference>
<gene>
    <name evidence="3" type="ORF">ISN45_Aa05g006890</name>
</gene>
<keyword evidence="3" id="KW-0695">RNA-directed DNA polymerase</keyword>
<dbReference type="GO" id="GO:0003964">
    <property type="term" value="F:RNA-directed DNA polymerase activity"/>
    <property type="evidence" value="ECO:0007669"/>
    <property type="project" value="UniProtKB-KW"/>
</dbReference>
<keyword evidence="4" id="KW-1185">Reference proteome</keyword>
<dbReference type="PROSITE" id="PS50878">
    <property type="entry name" value="RT_POL"/>
    <property type="match status" value="1"/>
</dbReference>
<feature type="compositionally biased region" description="Polar residues" evidence="1">
    <location>
        <begin position="621"/>
        <end position="631"/>
    </location>
</feature>
<keyword evidence="3" id="KW-0548">Nucleotidyltransferase</keyword>
<dbReference type="Pfam" id="PF13456">
    <property type="entry name" value="RVT_3"/>
    <property type="match status" value="1"/>
</dbReference>
<dbReference type="CDD" id="cd06222">
    <property type="entry name" value="RNase_H_like"/>
    <property type="match status" value="1"/>
</dbReference>
<proteinExistence type="predicted"/>
<feature type="compositionally biased region" description="Basic and acidic residues" evidence="1">
    <location>
        <begin position="536"/>
        <end position="551"/>
    </location>
</feature>
<evidence type="ECO:0000259" key="2">
    <source>
        <dbReference type="PROSITE" id="PS50878"/>
    </source>
</evidence>
<dbReference type="EMBL" id="JAEFBK010000010">
    <property type="protein sequence ID" value="KAG7559082.1"/>
    <property type="molecule type" value="Genomic_DNA"/>
</dbReference>
<dbReference type="InterPro" id="IPR044730">
    <property type="entry name" value="RNase_H-like_dom_plant"/>
</dbReference>
<name>A0A8T1ZI00_9BRAS</name>
<dbReference type="CDD" id="cd01650">
    <property type="entry name" value="RT_nLTR_like"/>
    <property type="match status" value="1"/>
</dbReference>
<feature type="region of interest" description="Disordered" evidence="1">
    <location>
        <begin position="263"/>
        <end position="299"/>
    </location>
</feature>
<dbReference type="PANTHER" id="PTHR33116">
    <property type="entry name" value="REVERSE TRANSCRIPTASE ZINC-BINDING DOMAIN-CONTAINING PROTEIN-RELATED-RELATED"/>
    <property type="match status" value="1"/>
</dbReference>
<evidence type="ECO:0000256" key="1">
    <source>
        <dbReference type="SAM" id="MobiDB-lite"/>
    </source>
</evidence>
<evidence type="ECO:0000313" key="3">
    <source>
        <dbReference type="EMBL" id="KAG7559082.1"/>
    </source>
</evidence>
<reference evidence="3 4" key="1">
    <citation type="submission" date="2020-12" db="EMBL/GenBank/DDBJ databases">
        <title>Concerted genomic and epigenomic changes stabilize Arabidopsis allopolyploids.</title>
        <authorList>
            <person name="Chen Z."/>
        </authorList>
    </citation>
    <scope>NUCLEOTIDE SEQUENCE [LARGE SCALE GENOMIC DNA]</scope>
    <source>
        <strain evidence="3">Allo738</strain>
        <tissue evidence="3">Leaf</tissue>
    </source>
</reference>
<dbReference type="PANTHER" id="PTHR33116:SF86">
    <property type="entry name" value="REVERSE TRANSCRIPTASE DOMAIN-CONTAINING PROTEIN"/>
    <property type="match status" value="1"/>
</dbReference>
<dbReference type="InterPro" id="IPR025836">
    <property type="entry name" value="Zn_knuckle_CX2CX4HX4C"/>
</dbReference>
<keyword evidence="3" id="KW-0808">Transferase</keyword>
<feature type="compositionally biased region" description="Basic and acidic residues" evidence="1">
    <location>
        <begin position="264"/>
        <end position="299"/>
    </location>
</feature>
<protein>
    <submittedName>
        <fullName evidence="3">Reverse transcriptase domain</fullName>
    </submittedName>
</protein>
<feature type="domain" description="Reverse transcriptase" evidence="2">
    <location>
        <begin position="1202"/>
        <end position="1472"/>
    </location>
</feature>
<comment type="caution">
    <text evidence="3">The sequence shown here is derived from an EMBL/GenBank/DDBJ whole genome shotgun (WGS) entry which is preliminary data.</text>
</comment>
<dbReference type="InterPro" id="IPR025558">
    <property type="entry name" value="DUF4283"/>
</dbReference>
<organism evidence="3 4">
    <name type="scientific">Arabidopsis thaliana x Arabidopsis arenosa</name>
    <dbReference type="NCBI Taxonomy" id="1240361"/>
    <lineage>
        <taxon>Eukaryota</taxon>
        <taxon>Viridiplantae</taxon>
        <taxon>Streptophyta</taxon>
        <taxon>Embryophyta</taxon>
        <taxon>Tracheophyta</taxon>
        <taxon>Spermatophyta</taxon>
        <taxon>Magnoliopsida</taxon>
        <taxon>eudicotyledons</taxon>
        <taxon>Gunneridae</taxon>
        <taxon>Pentapetalae</taxon>
        <taxon>rosids</taxon>
        <taxon>malvids</taxon>
        <taxon>Brassicales</taxon>
        <taxon>Brassicaceae</taxon>
        <taxon>Camelineae</taxon>
        <taxon>Arabidopsis</taxon>
    </lineage>
</organism>
<dbReference type="Pfam" id="PF03372">
    <property type="entry name" value="Exo_endo_phos"/>
    <property type="match status" value="1"/>
</dbReference>
<sequence>MSSSYRSKSGVSSKALPLVAEEDDPIFLPPVDNSHLLERFKLTLIGRTFNAEGRSTELLLAVMPKSHIWDVEGRVKGFDLGNGRFQFDFDNEGDLQRVLNKRPCHINKWSLALERWKPNARSDFPNCITFWVQTKGLPREFWSEGPLKSMGKSLGEVICVDEKTGKIQVSVDVTRPLRFEKKAISSNGEEHLVTFKYEKLHRYCFTCKMISHEERSCPHLTDEDRIRLSIERAELARKEAEEEELFRVPQVVTRNIPTSNSDQLLREDLRRDRAYSKEGRSVSRREDRFNDQSFKDDHHSDVRKIDDIRRPARMARAETYKKDHHREQLVERRPSRHSPSFYSQEREHKPVWQRLEANHNYHYPRNRENFNSYHSDYRKRRHDESVATSSWVPKSARQQEGDYRDRKVQRLSSEDTRDARKTLDRKRFSEAHQREGFKEGSKKENSPRRDLFRQPSPRDTGKVGPPVEDGSRTITTSDLHWKRDNGRVYYKEKEKSRAGTVKASEKVAGLVDPLKAANTAKTKSLPISTGDLTPTLKDKVHSKEDLSKEDIAPLTEEEELQLKEWEEFEAKQNNTDLMETDEKSPGKEDNDEDKLIMQQEDLDNDDLLEDNLQEDDGQVSGEHTVSEQIQPVSRIKQPLSPSSLSLNSKVAPSPTRRPAKERIEYPKVSGSKASHRRRRTEAKSQTNKGATELPGMASKKRNLLNAGSPKKRVEAKSQTARSRNGKPSSAFPRSGVFPSAINRKSKSRSGLVGSQNPPSFLFLSETKNVRVELEERQFELGYDNLFTVEPDGCSGGLALFYSNDYPTTIISSNDRLIDVETVIDGNKVFLSFVYGDPVVMCREIVWERLTRIGVVREGAWFLIGDFNELTGHHEKQGGKKRSENSFLPFRTMIHNCGLIDFPFKGNSFSWVGRRRNGLIKCRLDRALGNEDWHTIFSHTNVEYLRLWGSDHRPILANILSKKKLSRRFQFDKRWLGKEGLEEAIQSGWGAPSTDESDLVKKIQSCRRAISNRRKSDAANNNSAQLIEKLTKELDEAQLDENREPDDILQLKYKLCDAFREEEIFWKQKSRANWLDEGDENTKYFHASTKQRRAINRIIGLQDHNGTWIESEEGIEQIAVKYFNNFFTATAHDGEFQVLRDVPEIVTTDMNSFLTREVSLEEVKRAVFEMNPTKAPGPDGMTALFYQRFWPIISEDLLTTVRSFFTTGTLDPRLNMTNICLVPKAGRPKEMSGFRPISLCNVGYKIISKVLSNRLKRLLPKVISETQSAFVARRLITDNILIAQENFHALRSNSTCRKKFMAIKTDMSKAYDRVEWPFLRALLEKLGFSPLWVQMCMACIETVSYQVLINGEAKGSIVPSRGIRQGNPLSPYLFILCTEALIARIKQAEWTGIIQGLRLSLASPPVSHLLFADDSLFFCKADCQQSEEIITILRQYGEASGQQINFAKSSVMFGSKVQPQSKADIKTILGIHQEGGMGTYLGLPEKIHGSKAQVFAFVQDRLKSRINTWSAKFLSKGGKEILIKSVAQALPTYVMSCFLLPKNIRSKLSSAISNFWWSNKQESKGLHWIAWDKLCSPLSEGGLGFKMFEDFNLALLAKQLWRLVRFPDSLLARVLRGRYFKYSSPLSVKPSYLPSYGWRSMLAARPLLLSGLRKNIGSGYDTRVWSDPWIPSIPARPAKSRLANPDPNLFVSDLIDPGTKRWKVDKLQDLVSPEDVPAILGLHPSLKFSRDLFIWSHTKSGNYTVKTGYLAAQACRRGDCDLPFQGPSVTALQAQSWKIPTSRKIKHFIWQSASGCLATCQRLADRHLGTDRTCPKCGTFEETINHVLFECPPAYQAWSLSQIPIIPNVFPSRSLFTNLDYLFWRAKELGGREETLRNFPWIMWFIWKARNSKVFENTDIHPSDTVQHALKEAESFRVARARETILNPQPGPVLQDHHPNDSIICRIDGSWVEFCSLSGIGWIVESNGNMQHIGLRSFRRCLSPLHTEFESLLWAMRSLTTLSIFDAVFETDCLELTQVLDTPDEWPAFASELEDFSSLKSLFPSFTLSFIPRCNNTRADCLAKKARSRGSIFSHVSSSLPDWFSPEENRPFLA</sequence>
<dbReference type="InterPro" id="IPR000477">
    <property type="entry name" value="RT_dom"/>
</dbReference>
<feature type="compositionally biased region" description="Basic and acidic residues" evidence="1">
    <location>
        <begin position="397"/>
        <end position="452"/>
    </location>
</feature>
<dbReference type="Proteomes" id="UP000694240">
    <property type="component" value="Chromosome 10"/>
</dbReference>
<accession>A0A8T1ZI00</accession>